<dbReference type="InterPro" id="IPR044528">
    <property type="entry name" value="POD-like_MBL-fold"/>
</dbReference>
<evidence type="ECO:0000313" key="3">
    <source>
        <dbReference type="EMBL" id="TMQ57860.1"/>
    </source>
</evidence>
<sequence length="364" mass="39096">MGVDALRDWLESGRPVTVLDIRPAVEREEWSIPGSLHLDPHEALRASTASPFAGVALPPGQPVVAVCARGNTSLLAVRALRERGVQALSLKGGMKAWSLAWNLADVKPIRSSAQIIQVRRTGKGCLSYIIGSGSEAAVVDASVDPEIYLRIAKERGFTITHVIDTHVHADHLSRSRPLAARCRAKVYLPAQNRTTYPFLPLQDGDTITIGTSAIQVLHTPGHTLESMCYLVDGRALLTGDTLFPGAVGRPDLAASAVEARQRAHALYGTLQRIIKLPPDTWILPCHTSEPIPFDGRPCGAALADVIGRVEMLRASEDGFVETLLSRIPATPPNHLAIVRLNEAGNFPQGDPTELEAGANRCAIS</sequence>
<dbReference type="InterPro" id="IPR036873">
    <property type="entry name" value="Rhodanese-like_dom_sf"/>
</dbReference>
<dbReference type="SMART" id="SM00450">
    <property type="entry name" value="RHOD"/>
    <property type="match status" value="1"/>
</dbReference>
<keyword evidence="3" id="KW-0378">Hydrolase</keyword>
<dbReference type="Proteomes" id="UP000316852">
    <property type="component" value="Unassembled WGS sequence"/>
</dbReference>
<dbReference type="GO" id="GO:0006749">
    <property type="term" value="P:glutathione metabolic process"/>
    <property type="evidence" value="ECO:0007669"/>
    <property type="project" value="InterPro"/>
</dbReference>
<dbReference type="SUPFAM" id="SSF56281">
    <property type="entry name" value="Metallo-hydrolase/oxidoreductase"/>
    <property type="match status" value="1"/>
</dbReference>
<dbReference type="Pfam" id="PF00753">
    <property type="entry name" value="Lactamase_B"/>
    <property type="match status" value="1"/>
</dbReference>
<dbReference type="InterPro" id="IPR001279">
    <property type="entry name" value="Metallo-B-lactamas"/>
</dbReference>
<evidence type="ECO:0000313" key="4">
    <source>
        <dbReference type="Proteomes" id="UP000316852"/>
    </source>
</evidence>
<dbReference type="PANTHER" id="PTHR43084">
    <property type="entry name" value="PERSULFIDE DIOXYGENASE ETHE1"/>
    <property type="match status" value="1"/>
</dbReference>
<dbReference type="GO" id="GO:0050313">
    <property type="term" value="F:sulfur dioxygenase activity"/>
    <property type="evidence" value="ECO:0007669"/>
    <property type="project" value="InterPro"/>
</dbReference>
<dbReference type="Gene3D" id="3.40.250.10">
    <property type="entry name" value="Rhodanese-like domain"/>
    <property type="match status" value="1"/>
</dbReference>
<keyword evidence="1" id="KW-0479">Metal-binding</keyword>
<dbReference type="GO" id="GO:0016787">
    <property type="term" value="F:hydrolase activity"/>
    <property type="evidence" value="ECO:0007669"/>
    <property type="project" value="UniProtKB-KW"/>
</dbReference>
<evidence type="ECO:0000256" key="1">
    <source>
        <dbReference type="ARBA" id="ARBA00022723"/>
    </source>
</evidence>
<dbReference type="SUPFAM" id="SSF52821">
    <property type="entry name" value="Rhodanese/Cell cycle control phosphatase"/>
    <property type="match status" value="1"/>
</dbReference>
<dbReference type="InterPro" id="IPR051682">
    <property type="entry name" value="Mito_Persulfide_Diox"/>
</dbReference>
<dbReference type="CDD" id="cd00158">
    <property type="entry name" value="RHOD"/>
    <property type="match status" value="1"/>
</dbReference>
<reference evidence="3 4" key="1">
    <citation type="journal article" date="2019" name="Nat. Microbiol.">
        <title>Mediterranean grassland soil C-N compound turnover is dependent on rainfall and depth, and is mediated by genomically divergent microorganisms.</title>
        <authorList>
            <person name="Diamond S."/>
            <person name="Andeer P.F."/>
            <person name="Li Z."/>
            <person name="Crits-Christoph A."/>
            <person name="Burstein D."/>
            <person name="Anantharaman K."/>
            <person name="Lane K.R."/>
            <person name="Thomas B.C."/>
            <person name="Pan C."/>
            <person name="Northen T.R."/>
            <person name="Banfield J.F."/>
        </authorList>
    </citation>
    <scope>NUCLEOTIDE SEQUENCE [LARGE SCALE GENOMIC DNA]</scope>
    <source>
        <strain evidence="3">WS_6</strain>
    </source>
</reference>
<dbReference type="Gene3D" id="3.60.15.10">
    <property type="entry name" value="Ribonuclease Z/Hydroxyacylglutathione hydrolase-like"/>
    <property type="match status" value="1"/>
</dbReference>
<accession>A0A538T2K6</accession>
<comment type="caution">
    <text evidence="3">The sequence shown here is derived from an EMBL/GenBank/DDBJ whole genome shotgun (WGS) entry which is preliminary data.</text>
</comment>
<dbReference type="InterPro" id="IPR001763">
    <property type="entry name" value="Rhodanese-like_dom"/>
</dbReference>
<dbReference type="Pfam" id="PF00581">
    <property type="entry name" value="Rhodanese"/>
    <property type="match status" value="1"/>
</dbReference>
<dbReference type="EMBL" id="VBOW01000048">
    <property type="protein sequence ID" value="TMQ57860.1"/>
    <property type="molecule type" value="Genomic_DNA"/>
</dbReference>
<organism evidence="3 4">
    <name type="scientific">Eiseniibacteriota bacterium</name>
    <dbReference type="NCBI Taxonomy" id="2212470"/>
    <lineage>
        <taxon>Bacteria</taxon>
        <taxon>Candidatus Eiseniibacteriota</taxon>
    </lineage>
</organism>
<dbReference type="PANTHER" id="PTHR43084:SF1">
    <property type="entry name" value="PERSULFIDE DIOXYGENASE ETHE1, MITOCHONDRIAL"/>
    <property type="match status" value="1"/>
</dbReference>
<feature type="domain" description="Rhodanese" evidence="2">
    <location>
        <begin position="12"/>
        <end position="106"/>
    </location>
</feature>
<gene>
    <name evidence="3" type="ORF">E6K76_09480</name>
</gene>
<dbReference type="SMART" id="SM00849">
    <property type="entry name" value="Lactamase_B"/>
    <property type="match status" value="1"/>
</dbReference>
<dbReference type="GO" id="GO:0070813">
    <property type="term" value="P:hydrogen sulfide metabolic process"/>
    <property type="evidence" value="ECO:0007669"/>
    <property type="project" value="TreeGrafter"/>
</dbReference>
<dbReference type="InterPro" id="IPR036866">
    <property type="entry name" value="RibonucZ/Hydroxyglut_hydro"/>
</dbReference>
<name>A0A538T2K6_UNCEI</name>
<dbReference type="CDD" id="cd07724">
    <property type="entry name" value="POD-like_MBL-fold"/>
    <property type="match status" value="1"/>
</dbReference>
<dbReference type="GO" id="GO:0046872">
    <property type="term" value="F:metal ion binding"/>
    <property type="evidence" value="ECO:0007669"/>
    <property type="project" value="UniProtKB-KW"/>
</dbReference>
<protein>
    <submittedName>
        <fullName evidence="3">MBL fold metallo-hydrolase</fullName>
    </submittedName>
</protein>
<dbReference type="PROSITE" id="PS50206">
    <property type="entry name" value="RHODANESE_3"/>
    <property type="match status" value="1"/>
</dbReference>
<proteinExistence type="predicted"/>
<dbReference type="AlphaFoldDB" id="A0A538T2K6"/>
<evidence type="ECO:0000259" key="2">
    <source>
        <dbReference type="PROSITE" id="PS50206"/>
    </source>
</evidence>